<sequence length="1610" mass="183072">MSFEKYRILLWKNWTIQRRHYISAIFEVILPVLIVIVFSVIKSTFVQDATSLYISSNRLNSQLNYCYTYDDSLSKITFSPRSVWIEEFLKSTLSESSVEIESFDNAEAMNEFLVVEQPGNVFGIEFDDSLIHSTNPPTSFSYSLRFPNPDGNVWLSPCLIQIQNLLDKSFIRTFNETYIKEFDLVAFYYSQSDADIFIYWLKILLPLVLVLSTFHTATKIIKNVAIERESQLKEAMRIMGLSNTLHWTAWLTSSFFIPIVAYTLVTIFLCVKIFGGQALFQFSNFFLIWLFFVFYIIATITFCFLISVIFKKASTAGRVGSILFVITYAFHYQFGDNFVSFNYVVKILFCLPLNTGLAQGISMILRLEQDRVGLQFFNFATHDNSVQFSILEVLLSFVIAAVIHMLLTLYIELVFTGSIGVSRPWYFPIQSIAKLFKKPAVNDDHEFMSKPKLSDEDFEKDPQNMSVGIEIVDMTKKFGKSTVVNQFSLNMYEDQITVLLGHNGAGKTTTLNMLTGMFEPTSGTAFLNKFDVRTEISEARKSLGLCPQHNILFDDLTVREHLIFFCRLKGVNDKETIDDEIAKYVELLEFNDKMNALSKTLSGGQKRKLSIGIALCGRSKIVMLDEPTSGLDASARRSLWNLLIEEKKGRTILLTTHHMDEADILGDRIAIMNNGELQTVGSSFFLKKRFGSGYKLICVKNQGCDSQKILSVLQDFVPDARFESDAPTEAIFVLNENHLPMFSKMFKKIEEQHESLKVSSFGLSVTTLEEVFIQVGSDKSDSEHPTGHIQFNDFVSAEKVNGPLLWLSQVYAMILKKFHFTRRNFYPIGWLVLVSAAVMYSFLAVPFEFNYDDYPFDYALPENLSLSSMNASVTGVAHDGSNPILFENYKRLFDGGHIVEEVGSFEDYILEKFQISEEMVFERYLFGLTIKSDNITAWYGGRRPSLILQILSLNTIHRAMLKSVAGDQFDITIAYKPFLVPYYYERTTEPPSTTDPTPENRVVAMRNDSDDPEESKEQQLLLGAKIINFVLMFLMFYLLSIYWPSIFITIKVKERTTRAKLLQFISGVNRFVYWLTSLVVDYLLLLAIMFIVMGIVALTQRPYFRTGEQLEPVVVVFLFYALSAVPFVYLASFLFVKHATAEALVPVYGLLCGIMYLVYVLFYSLLDSKGLDVLADVIYWIMMFFAPFSLLDCFVKIAAVHLDFIDEASPKHVFHFGSQGIGSNIILMVVSAILFLTICLLSDYMIFEKFIHKVKVIGKKLPTISAIVDNDVEDEMKRIEKMSSNELKKTNLTLQGLSKFYGNNLAVNQLYLGVDTSECFGLLGINGAGKTSTFKMLTGDETISSGDAWIRGKSMKNNIVAAQKSIGYCPQFDALMFDISGRENLKIFSLIRGIPSNKINGIIETLSKELGFHMHLDKKVKAYSGGNKRKISTALSVLGGPDLIFLDEPTTGIDPYSKRQLWTVINKIRNSGKSVILTSHSMEECEALCTRIAIMAAGEFKCLGSAQHLKNKFSKGFNLTIKMKRDDESELLKTNTRIHELFPSVELKEKYMDLITFHISSATLKWSEVFETMSHLKMEHTINDFTVTQMSLEQVFLHFTNEDKIENKSV</sequence>
<dbReference type="PROSITE" id="PS00211">
    <property type="entry name" value="ABC_TRANSPORTER_1"/>
    <property type="match status" value="1"/>
</dbReference>
<dbReference type="PANTHER" id="PTHR19229:SF250">
    <property type="entry name" value="ABC TRANSPORTER DOMAIN-CONTAINING PROTEIN-RELATED"/>
    <property type="match status" value="1"/>
</dbReference>
<dbReference type="InterPro" id="IPR017871">
    <property type="entry name" value="ABC_transporter-like_CS"/>
</dbReference>
<dbReference type="Gene3D" id="3.40.50.300">
    <property type="entry name" value="P-loop containing nucleotide triphosphate hydrolases"/>
    <property type="match status" value="2"/>
</dbReference>
<evidence type="ECO:0000256" key="9">
    <source>
        <dbReference type="SAM" id="MobiDB-lite"/>
    </source>
</evidence>
<feature type="transmembrane region" description="Helical" evidence="10">
    <location>
        <begin position="197"/>
        <end position="218"/>
    </location>
</feature>
<dbReference type="Pfam" id="PF23321">
    <property type="entry name" value="R1_ABCA1"/>
    <property type="match status" value="1"/>
</dbReference>
<dbReference type="InterPro" id="IPR027417">
    <property type="entry name" value="P-loop_NTPase"/>
</dbReference>
<feature type="transmembrane region" description="Helical" evidence="10">
    <location>
        <begin position="1117"/>
        <end position="1136"/>
    </location>
</feature>
<dbReference type="FunFam" id="3.40.50.300:FF:000298">
    <property type="entry name" value="ATP-binding cassette sub-family A member 12"/>
    <property type="match status" value="1"/>
</dbReference>
<feature type="domain" description="ABC transporter" evidence="11">
    <location>
        <begin position="1292"/>
        <end position="1522"/>
    </location>
</feature>
<dbReference type="InterPro" id="IPR003593">
    <property type="entry name" value="AAA+_ATPase"/>
</dbReference>
<dbReference type="GO" id="GO:0005319">
    <property type="term" value="F:lipid transporter activity"/>
    <property type="evidence" value="ECO:0007669"/>
    <property type="project" value="TreeGrafter"/>
</dbReference>
<feature type="transmembrane region" description="Helical" evidence="10">
    <location>
        <begin position="247"/>
        <end position="274"/>
    </location>
</feature>
<evidence type="ECO:0000256" key="7">
    <source>
        <dbReference type="ARBA" id="ARBA00022989"/>
    </source>
</evidence>
<dbReference type="GO" id="GO:0016887">
    <property type="term" value="F:ATP hydrolysis activity"/>
    <property type="evidence" value="ECO:0007669"/>
    <property type="project" value="InterPro"/>
</dbReference>
<evidence type="ECO:0000259" key="11">
    <source>
        <dbReference type="PROSITE" id="PS50893"/>
    </source>
</evidence>
<dbReference type="InterPro" id="IPR026082">
    <property type="entry name" value="ABCA"/>
</dbReference>
<comment type="caution">
    <text evidence="12">The sequence shown here is derived from an EMBL/GenBank/DDBJ whole genome shotgun (WGS) entry which is preliminary data.</text>
</comment>
<evidence type="ECO:0000256" key="4">
    <source>
        <dbReference type="ARBA" id="ARBA00022737"/>
    </source>
</evidence>
<evidence type="ECO:0000256" key="5">
    <source>
        <dbReference type="ARBA" id="ARBA00022741"/>
    </source>
</evidence>
<feature type="region of interest" description="Disordered" evidence="9">
    <location>
        <begin position="988"/>
        <end position="1011"/>
    </location>
</feature>
<feature type="transmembrane region" description="Helical" evidence="10">
    <location>
        <begin position="21"/>
        <end position="41"/>
    </location>
</feature>
<dbReference type="SUPFAM" id="SSF52540">
    <property type="entry name" value="P-loop containing nucleoside triphosphate hydrolases"/>
    <property type="match status" value="2"/>
</dbReference>
<name>A0A9Q0N6J4_9DIPT</name>
<comment type="subcellular location">
    <subcellularLocation>
        <location evidence="1">Membrane</location>
        <topology evidence="1">Multi-pass membrane protein</topology>
    </subcellularLocation>
</comment>
<dbReference type="PROSITE" id="PS50893">
    <property type="entry name" value="ABC_TRANSPORTER_2"/>
    <property type="match status" value="2"/>
</dbReference>
<dbReference type="Proteomes" id="UP001151699">
    <property type="component" value="Chromosome B"/>
</dbReference>
<dbReference type="FunFam" id="3.40.50.300:FF:000327">
    <property type="entry name" value="ATP-binding cassette sub-family A member 3"/>
    <property type="match status" value="1"/>
</dbReference>
<dbReference type="InterPro" id="IPR056264">
    <property type="entry name" value="R2_ABCA1-4-like"/>
</dbReference>
<dbReference type="GO" id="GO:0005524">
    <property type="term" value="F:ATP binding"/>
    <property type="evidence" value="ECO:0007669"/>
    <property type="project" value="UniProtKB-KW"/>
</dbReference>
<gene>
    <name evidence="12" type="primary">ABCA3_1</name>
    <name evidence="12" type="ORF">Bhyg_09436</name>
</gene>
<evidence type="ECO:0000256" key="3">
    <source>
        <dbReference type="ARBA" id="ARBA00022692"/>
    </source>
</evidence>
<keyword evidence="4" id="KW-0677">Repeat</keyword>
<keyword evidence="5" id="KW-0547">Nucleotide-binding</keyword>
<keyword evidence="8 10" id="KW-0472">Membrane</keyword>
<dbReference type="Pfam" id="PF12698">
    <property type="entry name" value="ABC2_membrane_3"/>
    <property type="match status" value="2"/>
</dbReference>
<feature type="transmembrane region" description="Helical" evidence="10">
    <location>
        <begin position="1026"/>
        <end position="1050"/>
    </location>
</feature>
<feature type="transmembrane region" description="Helical" evidence="10">
    <location>
        <begin position="1071"/>
        <end position="1097"/>
    </location>
</feature>
<keyword evidence="6" id="KW-0067">ATP-binding</keyword>
<feature type="transmembrane region" description="Helical" evidence="10">
    <location>
        <begin position="1143"/>
        <end position="1165"/>
    </location>
</feature>
<feature type="domain" description="ABC transporter" evidence="11">
    <location>
        <begin position="469"/>
        <end position="699"/>
    </location>
</feature>
<feature type="transmembrane region" description="Helical" evidence="10">
    <location>
        <begin position="286"/>
        <end position="309"/>
    </location>
</feature>
<feature type="transmembrane region" description="Helical" evidence="10">
    <location>
        <begin position="1177"/>
        <end position="1204"/>
    </location>
</feature>
<feature type="compositionally biased region" description="Low complexity" evidence="9">
    <location>
        <begin position="989"/>
        <end position="999"/>
    </location>
</feature>
<dbReference type="SMART" id="SM00382">
    <property type="entry name" value="AAA"/>
    <property type="match status" value="2"/>
</dbReference>
<keyword evidence="7 10" id="KW-1133">Transmembrane helix</keyword>
<dbReference type="PANTHER" id="PTHR19229">
    <property type="entry name" value="ATP-BINDING CASSETTE TRANSPORTER SUBFAMILY A ABCA"/>
    <property type="match status" value="1"/>
</dbReference>
<keyword evidence="2" id="KW-0813">Transport</keyword>
<proteinExistence type="predicted"/>
<dbReference type="InterPro" id="IPR003439">
    <property type="entry name" value="ABC_transporter-like_ATP-bd"/>
</dbReference>
<dbReference type="Pfam" id="PF00005">
    <property type="entry name" value="ABC_tran"/>
    <property type="match status" value="2"/>
</dbReference>
<dbReference type="CDD" id="cd03263">
    <property type="entry name" value="ABC_subfamily_A"/>
    <property type="match status" value="2"/>
</dbReference>
<keyword evidence="13" id="KW-1185">Reference proteome</keyword>
<protein>
    <submittedName>
        <fullName evidence="12">Phospholipid-transporting ATPase ABCA3</fullName>
    </submittedName>
</protein>
<organism evidence="12 13">
    <name type="scientific">Pseudolycoriella hygida</name>
    <dbReference type="NCBI Taxonomy" id="35572"/>
    <lineage>
        <taxon>Eukaryota</taxon>
        <taxon>Metazoa</taxon>
        <taxon>Ecdysozoa</taxon>
        <taxon>Arthropoda</taxon>
        <taxon>Hexapoda</taxon>
        <taxon>Insecta</taxon>
        <taxon>Pterygota</taxon>
        <taxon>Neoptera</taxon>
        <taxon>Endopterygota</taxon>
        <taxon>Diptera</taxon>
        <taxon>Nematocera</taxon>
        <taxon>Sciaroidea</taxon>
        <taxon>Sciaridae</taxon>
        <taxon>Pseudolycoriella</taxon>
    </lineage>
</organism>
<feature type="transmembrane region" description="Helical" evidence="10">
    <location>
        <begin position="316"/>
        <end position="334"/>
    </location>
</feature>
<evidence type="ECO:0000256" key="10">
    <source>
        <dbReference type="SAM" id="Phobius"/>
    </source>
</evidence>
<evidence type="ECO:0000313" key="13">
    <source>
        <dbReference type="Proteomes" id="UP001151699"/>
    </source>
</evidence>
<feature type="transmembrane region" description="Helical" evidence="10">
    <location>
        <begin position="1225"/>
        <end position="1247"/>
    </location>
</feature>
<evidence type="ECO:0000256" key="8">
    <source>
        <dbReference type="ARBA" id="ARBA00023136"/>
    </source>
</evidence>
<accession>A0A9Q0N6J4</accession>
<evidence type="ECO:0000256" key="2">
    <source>
        <dbReference type="ARBA" id="ARBA00022448"/>
    </source>
</evidence>
<dbReference type="GO" id="GO:0016020">
    <property type="term" value="C:membrane"/>
    <property type="evidence" value="ECO:0007669"/>
    <property type="project" value="UniProtKB-SubCell"/>
</dbReference>
<evidence type="ECO:0000256" key="6">
    <source>
        <dbReference type="ARBA" id="ARBA00022840"/>
    </source>
</evidence>
<dbReference type="EMBL" id="WJQU01000002">
    <property type="protein sequence ID" value="KAJ6644467.1"/>
    <property type="molecule type" value="Genomic_DNA"/>
</dbReference>
<evidence type="ECO:0000313" key="12">
    <source>
        <dbReference type="EMBL" id="KAJ6644467.1"/>
    </source>
</evidence>
<dbReference type="OrthoDB" id="7786135at2759"/>
<feature type="transmembrane region" description="Helical" evidence="10">
    <location>
        <begin position="393"/>
        <end position="415"/>
    </location>
</feature>
<evidence type="ECO:0000256" key="1">
    <source>
        <dbReference type="ARBA" id="ARBA00004141"/>
    </source>
</evidence>
<dbReference type="GO" id="GO:0140359">
    <property type="term" value="F:ABC-type transporter activity"/>
    <property type="evidence" value="ECO:0007669"/>
    <property type="project" value="InterPro"/>
</dbReference>
<reference evidence="12" key="1">
    <citation type="submission" date="2022-07" db="EMBL/GenBank/DDBJ databases">
        <authorList>
            <person name="Trinca V."/>
            <person name="Uliana J.V.C."/>
            <person name="Torres T.T."/>
            <person name="Ward R.J."/>
            <person name="Monesi N."/>
        </authorList>
    </citation>
    <scope>NUCLEOTIDE SEQUENCE</scope>
    <source>
        <strain evidence="12">HSMRA1968</strain>
        <tissue evidence="12">Whole embryos</tissue>
    </source>
</reference>
<dbReference type="InterPro" id="IPR013525">
    <property type="entry name" value="ABC2_TM"/>
</dbReference>
<keyword evidence="3 10" id="KW-0812">Transmembrane</keyword>
<feature type="transmembrane region" description="Helical" evidence="10">
    <location>
        <begin position="825"/>
        <end position="847"/>
    </location>
</feature>